<dbReference type="PANTHER" id="PTHR10799">
    <property type="entry name" value="SNF2/RAD54 HELICASE FAMILY"/>
    <property type="match status" value="1"/>
</dbReference>
<comment type="caution">
    <text evidence="6">The sequence shown here is derived from an EMBL/GenBank/DDBJ whole genome shotgun (WGS) entry which is preliminary data.</text>
</comment>
<accession>A0ABN1TUR8</accession>
<dbReference type="PROSITE" id="PS51194">
    <property type="entry name" value="HELICASE_CTER"/>
    <property type="match status" value="1"/>
</dbReference>
<dbReference type="Gene3D" id="3.40.50.10810">
    <property type="entry name" value="Tandem AAA-ATPase domain"/>
    <property type="match status" value="1"/>
</dbReference>
<keyword evidence="2" id="KW-0479">Metal-binding</keyword>
<dbReference type="SMART" id="SM00487">
    <property type="entry name" value="DEXDc"/>
    <property type="match status" value="1"/>
</dbReference>
<evidence type="ECO:0000259" key="5">
    <source>
        <dbReference type="PROSITE" id="PS51194"/>
    </source>
</evidence>
<dbReference type="CDD" id="cd18793">
    <property type="entry name" value="SF2_C_SNF"/>
    <property type="match status" value="1"/>
</dbReference>
<evidence type="ECO:0000259" key="3">
    <source>
        <dbReference type="PROSITE" id="PS50966"/>
    </source>
</evidence>
<organism evidence="6 7">
    <name type="scientific">Nocardioides dubius</name>
    <dbReference type="NCBI Taxonomy" id="317019"/>
    <lineage>
        <taxon>Bacteria</taxon>
        <taxon>Bacillati</taxon>
        <taxon>Actinomycetota</taxon>
        <taxon>Actinomycetes</taxon>
        <taxon>Propionibacteriales</taxon>
        <taxon>Nocardioidaceae</taxon>
        <taxon>Nocardioides</taxon>
    </lineage>
</organism>
<feature type="domain" description="Helicase C-terminal" evidence="5">
    <location>
        <begin position="904"/>
        <end position="1058"/>
    </location>
</feature>
<dbReference type="InterPro" id="IPR027417">
    <property type="entry name" value="P-loop_NTPase"/>
</dbReference>
<evidence type="ECO:0000259" key="4">
    <source>
        <dbReference type="PROSITE" id="PS51192"/>
    </source>
</evidence>
<dbReference type="EMBL" id="BAAALG010000009">
    <property type="protein sequence ID" value="GAA1102836.1"/>
    <property type="molecule type" value="Genomic_DNA"/>
</dbReference>
<reference evidence="6 7" key="1">
    <citation type="journal article" date="2019" name="Int. J. Syst. Evol. Microbiol.">
        <title>The Global Catalogue of Microorganisms (GCM) 10K type strain sequencing project: providing services to taxonomists for standard genome sequencing and annotation.</title>
        <authorList>
            <consortium name="The Broad Institute Genomics Platform"/>
            <consortium name="The Broad Institute Genome Sequencing Center for Infectious Disease"/>
            <person name="Wu L."/>
            <person name="Ma J."/>
        </authorList>
    </citation>
    <scope>NUCLEOTIDE SEQUENCE [LARGE SCALE GENOMIC DNA]</scope>
    <source>
        <strain evidence="6 7">JCM 13008</strain>
    </source>
</reference>
<dbReference type="Proteomes" id="UP001501581">
    <property type="component" value="Unassembled WGS sequence"/>
</dbReference>
<keyword evidence="7" id="KW-1185">Reference proteome</keyword>
<proteinExistence type="predicted"/>
<feature type="domain" description="SWIM-type" evidence="3">
    <location>
        <begin position="59"/>
        <end position="93"/>
    </location>
</feature>
<dbReference type="InterPro" id="IPR000330">
    <property type="entry name" value="SNF2_N"/>
</dbReference>
<dbReference type="InterPro" id="IPR049730">
    <property type="entry name" value="SNF2/RAD54-like_C"/>
</dbReference>
<evidence type="ECO:0000256" key="1">
    <source>
        <dbReference type="ARBA" id="ARBA00022801"/>
    </source>
</evidence>
<evidence type="ECO:0000313" key="7">
    <source>
        <dbReference type="Proteomes" id="UP001501581"/>
    </source>
</evidence>
<dbReference type="InterPro" id="IPR001650">
    <property type="entry name" value="Helicase_C-like"/>
</dbReference>
<keyword evidence="6" id="KW-0067">ATP-binding</keyword>
<evidence type="ECO:0000313" key="6">
    <source>
        <dbReference type="EMBL" id="GAA1102836.1"/>
    </source>
</evidence>
<name>A0ABN1TUR8_9ACTN</name>
<sequence length="1065" mass="117480">MRRAMISDAALFKAFDPGTLARGRQYAATRRVISAAVDDTDPDETTVSGLVAGTGRAPYRVTIRLRDDSIRANCACPVGYQCKHAAAILLEIRSSTSRQAQPTTPAWQRSLDQVLQPLEGADPASGARKRVALQFEIPVPNRRRYRSHAEAGQRLWLRPMRQGARDNWIKTGITWANAEAPQYDDVHDPDQLAVLSRIVRAIPGAAPRDVIDLTLIGPQLPELLVQAEEADIPLLGGERISTVTLAEPLDAGVDVHAHEDGARLSIGVWHDERFVSGDDLLLLGRQPHSVALLAPTREGSTARHPKLRLVLAPLRRHLPEALLQIHQRGGVLEVPATDRAAFEEEYLPRLRQQLPVTSSDSSLLLAEEAPPRLEVHLTWRELDAEVAWRWRYGARHFALDSNDRAPAVRRPALERAVLELVEPWRRLQPRITLAGVEAIDFVADDLPALLAHDDVDVRESGQRPHFREAVGAPTIEFVADEDAADATTDWLDLRVVIDIEGEQLPLTDLLGALTAGQTRVVLPSGLHLTTDRAEFRRLAELVAAAAEIRGERGERVRVGQRDLGLWADLDDLGAVDALAARWVEAARALLSQESLPDVDPAGLVSTPRPYQLEGIRWLVQLWQLGLGGILADDMGLGKTLQTLAMISHARTHGAGPFLVVSPTSVMTAWASEAARHTPGLEVRVVDASAARRSESLAEVVAGADVVVTSYTLFRLEAEAYAELAWGGMVLDEAQAIKNHQSKTYQAVRRLEVPFRLVVTGTPFENRLMELWSLLSVAAPGLYPWPQKFLDQVVRPIERQGDAEALARFRARLRPFILRRTKDLVAADLPAKQEQVLEVQLTAGHQRLYDTWLQRERQAILGLVDDFDSNRVAIFSALTRLRQLSLDPALVDDAHEHVGSAKLDVLAEHLVELAAEGHRALVFSQFTGFLKRARARLEAEGLTVRYLDGATRQRAAEIEAFKSGDGDAFLISLKAGGVGLTLTEADYVFVLDPWWNPAAENQAVDRAHRIGQQRPVMVYRLISARTIEEKVVALKERKAELFASVFSGDGALSAGIDAEDVRELFS</sequence>
<keyword evidence="6" id="KW-0347">Helicase</keyword>
<dbReference type="PROSITE" id="PS51192">
    <property type="entry name" value="HELICASE_ATP_BIND_1"/>
    <property type="match status" value="1"/>
</dbReference>
<dbReference type="Pfam" id="PF00176">
    <property type="entry name" value="SNF2-rel_dom"/>
    <property type="match status" value="1"/>
</dbReference>
<gene>
    <name evidence="6" type="ORF">GCM10009668_21820</name>
</gene>
<dbReference type="SMART" id="SM00490">
    <property type="entry name" value="HELICc"/>
    <property type="match status" value="1"/>
</dbReference>
<dbReference type="SUPFAM" id="SSF52540">
    <property type="entry name" value="P-loop containing nucleoside triphosphate hydrolases"/>
    <property type="match status" value="2"/>
</dbReference>
<dbReference type="Pfam" id="PF04434">
    <property type="entry name" value="SWIM"/>
    <property type="match status" value="1"/>
</dbReference>
<dbReference type="GO" id="GO:0004386">
    <property type="term" value="F:helicase activity"/>
    <property type="evidence" value="ECO:0007669"/>
    <property type="project" value="UniProtKB-KW"/>
</dbReference>
<keyword evidence="2" id="KW-0863">Zinc-finger</keyword>
<dbReference type="InterPro" id="IPR007527">
    <property type="entry name" value="Znf_SWIM"/>
</dbReference>
<dbReference type="InterPro" id="IPR038718">
    <property type="entry name" value="SNF2-like_sf"/>
</dbReference>
<protein>
    <submittedName>
        <fullName evidence="6">DEAD/DEAH box helicase</fullName>
    </submittedName>
</protein>
<dbReference type="RefSeq" id="WP_343994263.1">
    <property type="nucleotide sequence ID" value="NZ_BAAALG010000009.1"/>
</dbReference>
<feature type="domain" description="Helicase ATP-binding" evidence="4">
    <location>
        <begin position="619"/>
        <end position="780"/>
    </location>
</feature>
<keyword evidence="1" id="KW-0378">Hydrolase</keyword>
<dbReference type="Gene3D" id="3.40.50.300">
    <property type="entry name" value="P-loop containing nucleotide triphosphate hydrolases"/>
    <property type="match status" value="1"/>
</dbReference>
<dbReference type="Pfam" id="PF00271">
    <property type="entry name" value="Helicase_C"/>
    <property type="match status" value="1"/>
</dbReference>
<keyword evidence="2" id="KW-0862">Zinc</keyword>
<dbReference type="PROSITE" id="PS50966">
    <property type="entry name" value="ZF_SWIM"/>
    <property type="match status" value="1"/>
</dbReference>
<dbReference type="InterPro" id="IPR014001">
    <property type="entry name" value="Helicase_ATP-bd"/>
</dbReference>
<evidence type="ECO:0000256" key="2">
    <source>
        <dbReference type="PROSITE-ProRule" id="PRU00325"/>
    </source>
</evidence>
<keyword evidence="6" id="KW-0547">Nucleotide-binding</keyword>